<proteinExistence type="predicted"/>
<feature type="compositionally biased region" description="Polar residues" evidence="1">
    <location>
        <begin position="44"/>
        <end position="58"/>
    </location>
</feature>
<comment type="caution">
    <text evidence="2">The sequence shown here is derived from an EMBL/GenBank/DDBJ whole genome shotgun (WGS) entry which is preliminary data.</text>
</comment>
<accession>A0AAV4WN16</accession>
<dbReference type="Proteomes" id="UP001054837">
    <property type="component" value="Unassembled WGS sequence"/>
</dbReference>
<evidence type="ECO:0000313" key="3">
    <source>
        <dbReference type="Proteomes" id="UP001054837"/>
    </source>
</evidence>
<organism evidence="2 3">
    <name type="scientific">Caerostris darwini</name>
    <dbReference type="NCBI Taxonomy" id="1538125"/>
    <lineage>
        <taxon>Eukaryota</taxon>
        <taxon>Metazoa</taxon>
        <taxon>Ecdysozoa</taxon>
        <taxon>Arthropoda</taxon>
        <taxon>Chelicerata</taxon>
        <taxon>Arachnida</taxon>
        <taxon>Araneae</taxon>
        <taxon>Araneomorphae</taxon>
        <taxon>Entelegynae</taxon>
        <taxon>Araneoidea</taxon>
        <taxon>Araneidae</taxon>
        <taxon>Caerostris</taxon>
    </lineage>
</organism>
<name>A0AAV4WN16_9ARAC</name>
<feature type="region of interest" description="Disordered" evidence="1">
    <location>
        <begin position="28"/>
        <end position="58"/>
    </location>
</feature>
<sequence>MPRSTEETLKQIQKQGLSISIVSTENSRSSYALDSSGSKEVKTKQSASIDKTPKPTTRSLVVTEKQAYSCTV</sequence>
<protein>
    <submittedName>
        <fullName evidence="2">Uncharacterized protein</fullName>
    </submittedName>
</protein>
<gene>
    <name evidence="2" type="ORF">CDAR_115021</name>
</gene>
<evidence type="ECO:0000313" key="2">
    <source>
        <dbReference type="EMBL" id="GIY84276.1"/>
    </source>
</evidence>
<reference evidence="2 3" key="1">
    <citation type="submission" date="2021-06" db="EMBL/GenBank/DDBJ databases">
        <title>Caerostris darwini draft genome.</title>
        <authorList>
            <person name="Kono N."/>
            <person name="Arakawa K."/>
        </authorList>
    </citation>
    <scope>NUCLEOTIDE SEQUENCE [LARGE SCALE GENOMIC DNA]</scope>
</reference>
<evidence type="ECO:0000256" key="1">
    <source>
        <dbReference type="SAM" id="MobiDB-lite"/>
    </source>
</evidence>
<dbReference type="EMBL" id="BPLQ01014913">
    <property type="protein sequence ID" value="GIY84276.1"/>
    <property type="molecule type" value="Genomic_DNA"/>
</dbReference>
<dbReference type="AlphaFoldDB" id="A0AAV4WN16"/>
<keyword evidence="3" id="KW-1185">Reference proteome</keyword>